<evidence type="ECO:0000313" key="3">
    <source>
        <dbReference type="Proteomes" id="UP000053791"/>
    </source>
</evidence>
<evidence type="ECO:0008006" key="4">
    <source>
        <dbReference type="Google" id="ProtNLM"/>
    </source>
</evidence>
<feature type="signal peptide" evidence="1">
    <location>
        <begin position="1"/>
        <end position="20"/>
    </location>
</feature>
<dbReference type="InterPro" id="IPR016195">
    <property type="entry name" value="Pol/histidinol_Pase-like"/>
</dbReference>
<dbReference type="STRING" id="1685379.AVO45_07210"/>
<comment type="caution">
    <text evidence="2">The sequence shown here is derived from an EMBL/GenBank/DDBJ whole genome shotgun (WGS) entry which is preliminary data.</text>
</comment>
<dbReference type="SUPFAM" id="SSF89550">
    <property type="entry name" value="PHP domain-like"/>
    <property type="match status" value="1"/>
</dbReference>
<dbReference type="Proteomes" id="UP000053791">
    <property type="component" value="Unassembled WGS sequence"/>
</dbReference>
<dbReference type="Pfam" id="PF12228">
    <property type="entry name" value="DUF3604"/>
    <property type="match status" value="1"/>
</dbReference>
<sequence length="639" mass="70574">MLRTVSIFAVAVALAAPATAQFKPSKESLEGLYPGKTYSPYADRAFPTHVFWGDTHLHTANSPDAGLFGNTLGLDEAYQFARGEQVTSATGLPVKLARPLDWLVLTDHSDMMGFAPDLRKGAPNILEDPQGQAWYDALQKGGEDASNAALELISQFSQGTLPEKLVTDYSPGSSVYSTVWEATVDAAERYNEPGRFTAFIGFEWTSVPKGFNLHRNVVFRDDADRALQVVPMVTLAPVGSTDPLDLYSYLEEYEQRTGGKAFALSHNGNLSNGWMFPTEDTYHGGKVDENYVKLRARWEPLYEITQIKGDGETHPVLSPDDEFADYETWDAGNLDLSEAKTDDMLKGEYAREALKQGFMLQKKLGVNPYKFGFSGATDSHTSLATADSDNYWGKAASAEPSLTRAKHPFAESENGIFPGWSLVASGYTGIWATENTREALWDAMVRREVYATTGPRITVRFFGGWEFDENDLRSRSPAFAGYEKGVPMGGDLRPAASDAPTFMVYALRDPIGANLDRIQIVKGWMDADGELHEKVYDVAWSDGREPDADGKLPPVGNTVDLEAANYTNTIGASELMTVWTDPDFDTAENAFYYARVLEIPTPRWVVYDKVRLGAEIPEDAVLVGQERAYTSPIWYNPEG</sequence>
<feature type="chain" id="PRO_5007054504" description="DUF3604 domain-containing protein" evidence="1">
    <location>
        <begin position="21"/>
        <end position="639"/>
    </location>
</feature>
<dbReference type="OrthoDB" id="543560at2"/>
<dbReference type="EMBL" id="LQBQ01000012">
    <property type="protein sequence ID" value="KUJ80813.1"/>
    <property type="molecule type" value="Genomic_DNA"/>
</dbReference>
<accession>A0A0X3TYF8</accession>
<dbReference type="InterPro" id="IPR022028">
    <property type="entry name" value="DUF3604"/>
</dbReference>
<organism evidence="2 3">
    <name type="scientific">Ruegeria marisrubri</name>
    <dbReference type="NCBI Taxonomy" id="1685379"/>
    <lineage>
        <taxon>Bacteria</taxon>
        <taxon>Pseudomonadati</taxon>
        <taxon>Pseudomonadota</taxon>
        <taxon>Alphaproteobacteria</taxon>
        <taxon>Rhodobacterales</taxon>
        <taxon>Roseobacteraceae</taxon>
        <taxon>Ruegeria</taxon>
    </lineage>
</organism>
<dbReference type="AlphaFoldDB" id="A0A0X3TYF8"/>
<evidence type="ECO:0000256" key="1">
    <source>
        <dbReference type="SAM" id="SignalP"/>
    </source>
</evidence>
<proteinExistence type="predicted"/>
<dbReference type="Gene3D" id="3.20.20.140">
    <property type="entry name" value="Metal-dependent hydrolases"/>
    <property type="match status" value="1"/>
</dbReference>
<protein>
    <recommendedName>
        <fullName evidence="4">DUF3604 domain-containing protein</fullName>
    </recommendedName>
</protein>
<keyword evidence="3" id="KW-1185">Reference proteome</keyword>
<keyword evidence="1" id="KW-0732">Signal</keyword>
<dbReference type="RefSeq" id="WP_068346456.1">
    <property type="nucleotide sequence ID" value="NZ_LQBQ01000012.1"/>
</dbReference>
<reference evidence="2 3" key="1">
    <citation type="submission" date="2015-12" db="EMBL/GenBank/DDBJ databases">
        <authorList>
            <person name="Shamseldin A."/>
            <person name="Moawad H."/>
            <person name="Abd El-Rahim W.M."/>
            <person name="Sadowsky M.J."/>
        </authorList>
    </citation>
    <scope>NUCLEOTIDE SEQUENCE [LARGE SCALE GENOMIC DNA]</scope>
    <source>
        <strain evidence="2 3">ZGT118</strain>
    </source>
</reference>
<gene>
    <name evidence="2" type="ORF">AVO45_07210</name>
</gene>
<name>A0A0X3TYF8_9RHOB</name>
<evidence type="ECO:0000313" key="2">
    <source>
        <dbReference type="EMBL" id="KUJ80813.1"/>
    </source>
</evidence>